<dbReference type="GeneID" id="78509197"/>
<dbReference type="AlphaFoldDB" id="A0A0R1X8E1"/>
<evidence type="ECO:0000313" key="1">
    <source>
        <dbReference type="EMBL" id="KRM26472.1"/>
    </source>
</evidence>
<name>A0A0R1X8E1_9LACO</name>
<organism evidence="1 2">
    <name type="scientific">Schleiferilactobacillus harbinensis DSM 16991</name>
    <dbReference type="NCBI Taxonomy" id="1122147"/>
    <lineage>
        <taxon>Bacteria</taxon>
        <taxon>Bacillati</taxon>
        <taxon>Bacillota</taxon>
        <taxon>Bacilli</taxon>
        <taxon>Lactobacillales</taxon>
        <taxon>Lactobacillaceae</taxon>
        <taxon>Schleiferilactobacillus</taxon>
    </lineage>
</organism>
<proteinExistence type="predicted"/>
<comment type="caution">
    <text evidence="1">The sequence shown here is derived from an EMBL/GenBank/DDBJ whole genome shotgun (WGS) entry which is preliminary data.</text>
</comment>
<reference evidence="1 2" key="1">
    <citation type="journal article" date="2015" name="Genome Announc.">
        <title>Expanding the biotechnology potential of lactobacilli through comparative genomics of 213 strains and associated genera.</title>
        <authorList>
            <person name="Sun Z."/>
            <person name="Harris H.M."/>
            <person name="McCann A."/>
            <person name="Guo C."/>
            <person name="Argimon S."/>
            <person name="Zhang W."/>
            <person name="Yang X."/>
            <person name="Jeffery I.B."/>
            <person name="Cooney J.C."/>
            <person name="Kagawa T.F."/>
            <person name="Liu W."/>
            <person name="Song Y."/>
            <person name="Salvetti E."/>
            <person name="Wrobel A."/>
            <person name="Rasinkangas P."/>
            <person name="Parkhill J."/>
            <person name="Rea M.C."/>
            <person name="O'Sullivan O."/>
            <person name="Ritari J."/>
            <person name="Douillard F.P."/>
            <person name="Paul Ross R."/>
            <person name="Yang R."/>
            <person name="Briner A.E."/>
            <person name="Felis G.E."/>
            <person name="de Vos W.M."/>
            <person name="Barrangou R."/>
            <person name="Klaenhammer T.R."/>
            <person name="Caufield P.W."/>
            <person name="Cui Y."/>
            <person name="Zhang H."/>
            <person name="O'Toole P.W."/>
        </authorList>
    </citation>
    <scope>NUCLEOTIDE SEQUENCE [LARGE SCALE GENOMIC DNA]</scope>
    <source>
        <strain evidence="1 2">DSM 16991</strain>
    </source>
</reference>
<dbReference type="Proteomes" id="UP000050949">
    <property type="component" value="Unassembled WGS sequence"/>
</dbReference>
<dbReference type="EMBL" id="AZFW01000072">
    <property type="protein sequence ID" value="KRM26472.1"/>
    <property type="molecule type" value="Genomic_DNA"/>
</dbReference>
<gene>
    <name evidence="1" type="ORF">FC91_GL003008</name>
</gene>
<evidence type="ECO:0000313" key="2">
    <source>
        <dbReference type="Proteomes" id="UP000050949"/>
    </source>
</evidence>
<protein>
    <submittedName>
        <fullName evidence="1">Uncharacterized protein</fullName>
    </submittedName>
</protein>
<sequence length="76" mass="8718">MYTVVLTTNKGEHKVQDVTQVVVTTTTVTEKKPVTEFQSVEHAKRFIFFDDTSLLYGIDASKVNEVKYFKQEATEQ</sequence>
<dbReference type="RefSeq" id="WP_027828059.1">
    <property type="nucleotide sequence ID" value="NZ_AUEH01000011.1"/>
</dbReference>
<accession>A0A0R1X8E1</accession>
<dbReference type="eggNOG" id="ENOG5030BC2">
    <property type="taxonomic scope" value="Bacteria"/>
</dbReference>
<dbReference type="PATRIC" id="fig|1122147.4.peg.3097"/>
<dbReference type="OrthoDB" id="2300498at2"/>